<evidence type="ECO:0000256" key="8">
    <source>
        <dbReference type="PIRSR" id="PIRSR602401-1"/>
    </source>
</evidence>
<dbReference type="EMBL" id="GBXI01000508">
    <property type="protein sequence ID" value="JAD13784.1"/>
    <property type="molecule type" value="Transcribed_RNA"/>
</dbReference>
<feature type="chain" id="PRO_5011029470" evidence="10">
    <location>
        <begin position="17"/>
        <end position="504"/>
    </location>
</feature>
<evidence type="ECO:0000256" key="10">
    <source>
        <dbReference type="SAM" id="SignalP"/>
    </source>
</evidence>
<keyword evidence="7 9" id="KW-0503">Monooxygenase</keyword>
<dbReference type="InterPro" id="IPR002401">
    <property type="entry name" value="Cyt_P450_E_grp-I"/>
</dbReference>
<dbReference type="PANTHER" id="PTHR24291">
    <property type="entry name" value="CYTOCHROME P450 FAMILY 4"/>
    <property type="match status" value="1"/>
</dbReference>
<dbReference type="GO" id="GO:0020037">
    <property type="term" value="F:heme binding"/>
    <property type="evidence" value="ECO:0007669"/>
    <property type="project" value="InterPro"/>
</dbReference>
<evidence type="ECO:0000256" key="6">
    <source>
        <dbReference type="ARBA" id="ARBA00023004"/>
    </source>
</evidence>
<gene>
    <name evidence="12" type="primary">Cyp4d2_3</name>
    <name evidence="11" type="synonym">Cyp4d2_1</name>
    <name evidence="12" type="ORF">g.9496</name>
    <name evidence="11" type="ORF">g.9498</name>
</gene>
<keyword evidence="6 8" id="KW-0408">Iron</keyword>
<evidence type="ECO:0000256" key="4">
    <source>
        <dbReference type="ARBA" id="ARBA00022723"/>
    </source>
</evidence>
<dbReference type="InterPro" id="IPR017972">
    <property type="entry name" value="Cyt_P450_CS"/>
</dbReference>
<dbReference type="InterPro" id="IPR050196">
    <property type="entry name" value="Cytochrome_P450_Monoox"/>
</dbReference>
<dbReference type="EMBL" id="GBXI01014509">
    <property type="protein sequence ID" value="JAC99782.1"/>
    <property type="molecule type" value="Transcribed_RNA"/>
</dbReference>
<feature type="signal peptide" evidence="10">
    <location>
        <begin position="1"/>
        <end position="16"/>
    </location>
</feature>
<keyword evidence="10" id="KW-0732">Signal</keyword>
<evidence type="ECO:0000256" key="7">
    <source>
        <dbReference type="ARBA" id="ARBA00023033"/>
    </source>
</evidence>
<feature type="binding site" description="axial binding residue" evidence="8">
    <location>
        <position position="449"/>
    </location>
    <ligand>
        <name>heme</name>
        <dbReference type="ChEBI" id="CHEBI:30413"/>
    </ligand>
    <ligandPart>
        <name>Fe</name>
        <dbReference type="ChEBI" id="CHEBI:18248"/>
    </ligandPart>
</feature>
<keyword evidence="3 8" id="KW-0349">Heme</keyword>
<dbReference type="InterPro" id="IPR001128">
    <property type="entry name" value="Cyt_P450"/>
</dbReference>
<dbReference type="InterPro" id="IPR036396">
    <property type="entry name" value="Cyt_P450_sf"/>
</dbReference>
<dbReference type="PROSITE" id="PS00086">
    <property type="entry name" value="CYTOCHROME_P450"/>
    <property type="match status" value="1"/>
</dbReference>
<evidence type="ECO:0000313" key="11">
    <source>
        <dbReference type="EMBL" id="JAC99782.1"/>
    </source>
</evidence>
<dbReference type="PRINTS" id="PR00385">
    <property type="entry name" value="P450"/>
</dbReference>
<protein>
    <submittedName>
        <fullName evidence="12">Cytochrome P450 4d2</fullName>
    </submittedName>
</protein>
<evidence type="ECO:0000256" key="9">
    <source>
        <dbReference type="RuleBase" id="RU000461"/>
    </source>
</evidence>
<dbReference type="GO" id="GO:0004497">
    <property type="term" value="F:monooxygenase activity"/>
    <property type="evidence" value="ECO:0007669"/>
    <property type="project" value="UniProtKB-KW"/>
</dbReference>
<dbReference type="GO" id="GO:0016705">
    <property type="term" value="F:oxidoreductase activity, acting on paired donors, with incorporation or reduction of molecular oxygen"/>
    <property type="evidence" value="ECO:0007669"/>
    <property type="project" value="InterPro"/>
</dbReference>
<evidence type="ECO:0000256" key="1">
    <source>
        <dbReference type="ARBA" id="ARBA00001971"/>
    </source>
</evidence>
<proteinExistence type="inferred from homology"/>
<dbReference type="SUPFAM" id="SSF48264">
    <property type="entry name" value="Cytochrome P450"/>
    <property type="match status" value="1"/>
</dbReference>
<dbReference type="PRINTS" id="PR00463">
    <property type="entry name" value="EP450I"/>
</dbReference>
<comment type="cofactor">
    <cofactor evidence="1 8">
        <name>heme</name>
        <dbReference type="ChEBI" id="CHEBI:30413"/>
    </cofactor>
</comment>
<dbReference type="Pfam" id="PF00067">
    <property type="entry name" value="p450"/>
    <property type="match status" value="1"/>
</dbReference>
<accession>A0A0A1XR98</accession>
<dbReference type="PANTHER" id="PTHR24291:SF187">
    <property type="entry name" value="CYTOCHROME P450 4AE1-RELATED"/>
    <property type="match status" value="1"/>
</dbReference>
<comment type="similarity">
    <text evidence="2 9">Belongs to the cytochrome P450 family.</text>
</comment>
<dbReference type="AlphaFoldDB" id="A0A0A1XR98"/>
<evidence type="ECO:0000313" key="12">
    <source>
        <dbReference type="EMBL" id="JAD13784.1"/>
    </source>
</evidence>
<keyword evidence="4 8" id="KW-0479">Metal-binding</keyword>
<dbReference type="CDD" id="cd20628">
    <property type="entry name" value="CYP4"/>
    <property type="match status" value="1"/>
</dbReference>
<dbReference type="OrthoDB" id="1470350at2759"/>
<evidence type="ECO:0000256" key="3">
    <source>
        <dbReference type="ARBA" id="ARBA00022617"/>
    </source>
</evidence>
<organism evidence="12">
    <name type="scientific">Zeugodacus cucurbitae</name>
    <name type="common">Melon fruit fly</name>
    <name type="synonym">Bactrocera cucurbitae</name>
    <dbReference type="NCBI Taxonomy" id="28588"/>
    <lineage>
        <taxon>Eukaryota</taxon>
        <taxon>Metazoa</taxon>
        <taxon>Ecdysozoa</taxon>
        <taxon>Arthropoda</taxon>
        <taxon>Hexapoda</taxon>
        <taxon>Insecta</taxon>
        <taxon>Pterygota</taxon>
        <taxon>Neoptera</taxon>
        <taxon>Endopterygota</taxon>
        <taxon>Diptera</taxon>
        <taxon>Brachycera</taxon>
        <taxon>Muscomorpha</taxon>
        <taxon>Tephritoidea</taxon>
        <taxon>Tephritidae</taxon>
        <taxon>Zeugodacus</taxon>
        <taxon>Zeugodacus</taxon>
    </lineage>
</organism>
<evidence type="ECO:0000256" key="5">
    <source>
        <dbReference type="ARBA" id="ARBA00023002"/>
    </source>
</evidence>
<evidence type="ECO:0000256" key="2">
    <source>
        <dbReference type="ARBA" id="ARBA00010617"/>
    </source>
</evidence>
<dbReference type="Gene3D" id="1.10.630.10">
    <property type="entry name" value="Cytochrome P450"/>
    <property type="match status" value="1"/>
</dbReference>
<reference evidence="12" key="2">
    <citation type="journal article" date="2015" name="Gigascience">
        <title>Reconstructing a comprehensive transcriptome assembly of a white-pupal translocated strain of the pest fruit fly Bactrocera cucurbitae.</title>
        <authorList>
            <person name="Sim S.B."/>
            <person name="Calla B."/>
            <person name="Hall B."/>
            <person name="DeRego T."/>
            <person name="Geib S.M."/>
        </authorList>
    </citation>
    <scope>NUCLEOTIDE SEQUENCE</scope>
</reference>
<sequence>MLWLTLVCLLAVCLIADYSWKRNVNAKWSKLPGPLNLPIFGAIWIYTHVQPDELLALSRYIRKRFGRVVRFWVLHVHGLFVSDLHYAQALLSHSTEIRKNRMYSLLTDWLGDGLLVSYGAKWLSRRRVITPTFHFSILEDFVSIFDQQSQIFARNLAKYADGVEVVDIEDALALATLDVICESAMGVRINAQTDVNCEYVQLLKDMQRIIVKRYVTIAYRPKWLFQLLAPRLAKQHFAVTAALHRFTERIIKARRKEILKYQTEICEQRNQQAQNGDIGIKRRQALLDVLLSATIAGQPLSDNDIREEVDTFMFEGHDTTKSGIGYTLYCISRKKEVQAKLYAEIVEVLGTNMQHALTQRQLMQLKYTEQVIKEALRMYPPVPYIGRTIMEDCYIAGNCIPKGSSVILAIYEMQNDFAYFPQPQLFLPERQVHENPFAFVPFSAGPRNCIGQRFAMLEMKAFIARIMQLYELLPLGADVVPTVRVVLKSKTGWQMGFRKRNVMV</sequence>
<reference evidence="12" key="1">
    <citation type="submission" date="2014-11" db="EMBL/GenBank/DDBJ databases">
        <authorList>
            <person name="Geib S."/>
        </authorList>
    </citation>
    <scope>NUCLEOTIDE SEQUENCE</scope>
</reference>
<keyword evidence="5 9" id="KW-0560">Oxidoreductase</keyword>
<dbReference type="GO" id="GO:0005506">
    <property type="term" value="F:iron ion binding"/>
    <property type="evidence" value="ECO:0007669"/>
    <property type="project" value="InterPro"/>
</dbReference>
<name>A0A0A1XR98_ZEUCU</name>